<protein>
    <submittedName>
        <fullName evidence="1">Uncharacterized protein</fullName>
    </submittedName>
</protein>
<dbReference type="EMBL" id="JAFNEN010000506">
    <property type="protein sequence ID" value="KAG8181586.1"/>
    <property type="molecule type" value="Genomic_DNA"/>
</dbReference>
<sequence length="106" mass="12947">MVNWLEKFPGLKTVSNFTYCYEMPYWTRVRRNVNANRYDIEDFQMVRDLWDMHKGFRRIDMPEHKITFQRKFASPKRLTTLCQKLLEDSRLLGHLPEHVSNRLKGR</sequence>
<comment type="caution">
    <text evidence="1">The sequence shown here is derived from an EMBL/GenBank/DDBJ whole genome shotgun (WGS) entry which is preliminary data.</text>
</comment>
<organism evidence="1 2">
    <name type="scientific">Oedothorax gibbosus</name>
    <dbReference type="NCBI Taxonomy" id="931172"/>
    <lineage>
        <taxon>Eukaryota</taxon>
        <taxon>Metazoa</taxon>
        <taxon>Ecdysozoa</taxon>
        <taxon>Arthropoda</taxon>
        <taxon>Chelicerata</taxon>
        <taxon>Arachnida</taxon>
        <taxon>Araneae</taxon>
        <taxon>Araneomorphae</taxon>
        <taxon>Entelegynae</taxon>
        <taxon>Araneoidea</taxon>
        <taxon>Linyphiidae</taxon>
        <taxon>Erigoninae</taxon>
        <taxon>Oedothorax</taxon>
    </lineage>
</organism>
<dbReference type="AlphaFoldDB" id="A0AAV6UD67"/>
<gene>
    <name evidence="1" type="ORF">JTE90_013548</name>
</gene>
<evidence type="ECO:0000313" key="2">
    <source>
        <dbReference type="Proteomes" id="UP000827092"/>
    </source>
</evidence>
<proteinExistence type="predicted"/>
<evidence type="ECO:0000313" key="1">
    <source>
        <dbReference type="EMBL" id="KAG8181586.1"/>
    </source>
</evidence>
<accession>A0AAV6UD67</accession>
<dbReference type="Proteomes" id="UP000827092">
    <property type="component" value="Unassembled WGS sequence"/>
</dbReference>
<name>A0AAV6UD67_9ARAC</name>
<keyword evidence="2" id="KW-1185">Reference proteome</keyword>
<reference evidence="1 2" key="1">
    <citation type="journal article" date="2022" name="Nat. Ecol. Evol.">
        <title>A masculinizing supergene underlies an exaggerated male reproductive morph in a spider.</title>
        <authorList>
            <person name="Hendrickx F."/>
            <person name="De Corte Z."/>
            <person name="Sonet G."/>
            <person name="Van Belleghem S.M."/>
            <person name="Kostlbacher S."/>
            <person name="Vangestel C."/>
        </authorList>
    </citation>
    <scope>NUCLEOTIDE SEQUENCE [LARGE SCALE GENOMIC DNA]</scope>
    <source>
        <strain evidence="1">W744_W776</strain>
    </source>
</reference>